<feature type="domain" description="N-acetyltransferase" evidence="2">
    <location>
        <begin position="3"/>
        <end position="150"/>
    </location>
</feature>
<dbReference type="InterPro" id="IPR000182">
    <property type="entry name" value="GNAT_dom"/>
</dbReference>
<dbReference type="SUPFAM" id="SSF55729">
    <property type="entry name" value="Acyl-CoA N-acyltransferases (Nat)"/>
    <property type="match status" value="1"/>
</dbReference>
<accession>A0A0X3BHH9</accession>
<reference evidence="3 4" key="1">
    <citation type="submission" date="2016-01" db="EMBL/GenBank/DDBJ databases">
        <authorList>
            <person name="Manzoor S."/>
        </authorList>
    </citation>
    <scope>NUCLEOTIDE SEQUENCE [LARGE SCALE GENOMIC DNA]</scope>
    <source>
        <strain evidence="3">Methanoculleus sp MAB1</strain>
    </source>
</reference>
<dbReference type="PROSITE" id="PS51186">
    <property type="entry name" value="GNAT"/>
    <property type="match status" value="1"/>
</dbReference>
<evidence type="ECO:0000313" key="3">
    <source>
        <dbReference type="EMBL" id="CVK31616.1"/>
    </source>
</evidence>
<dbReference type="PANTHER" id="PTHR13947:SF37">
    <property type="entry name" value="LD18367P"/>
    <property type="match status" value="1"/>
</dbReference>
<dbReference type="Gene3D" id="3.40.630.30">
    <property type="match status" value="1"/>
</dbReference>
<dbReference type="KEGG" id="mema:MMAB1_0399"/>
<dbReference type="Proteomes" id="UP000069850">
    <property type="component" value="Chromosome 1"/>
</dbReference>
<evidence type="ECO:0000256" key="1">
    <source>
        <dbReference type="ARBA" id="ARBA00022679"/>
    </source>
</evidence>
<sequence>MDPIIRGYRESDFPGVSALEQENSSGDCKPEVFIRQAGVLFAGTFLVAEHEGRVVGYTIGALVQHRPATGWIVRLVVAGQHRQRGCGGRLIDAVTGILRESGAEEVYLSVAPTNHAARALYERQGFGGVAFCPTYFGDGADRCILRKDQAGQEGLTVQDREG</sequence>
<evidence type="ECO:0000259" key="2">
    <source>
        <dbReference type="PROSITE" id="PS51186"/>
    </source>
</evidence>
<dbReference type="GO" id="GO:0008080">
    <property type="term" value="F:N-acetyltransferase activity"/>
    <property type="evidence" value="ECO:0007669"/>
    <property type="project" value="InterPro"/>
</dbReference>
<dbReference type="GeneID" id="27136482"/>
<dbReference type="EMBL" id="LT158599">
    <property type="protein sequence ID" value="CVK31616.1"/>
    <property type="molecule type" value="Genomic_DNA"/>
</dbReference>
<proteinExistence type="predicted"/>
<name>A0A0X3BHH9_9EURY</name>
<dbReference type="InterPro" id="IPR016181">
    <property type="entry name" value="Acyl_CoA_acyltransferase"/>
</dbReference>
<dbReference type="AlphaFoldDB" id="A0A0X3BHH9"/>
<dbReference type="RefSeq" id="WP_062261476.1">
    <property type="nucleotide sequence ID" value="NZ_LT158599.1"/>
</dbReference>
<dbReference type="InterPro" id="IPR050769">
    <property type="entry name" value="NAT_camello-type"/>
</dbReference>
<gene>
    <name evidence="3" type="ORF">MMAB1_0399</name>
</gene>
<dbReference type="PANTHER" id="PTHR13947">
    <property type="entry name" value="GNAT FAMILY N-ACETYLTRANSFERASE"/>
    <property type="match status" value="1"/>
</dbReference>
<dbReference type="OrthoDB" id="43754at2157"/>
<evidence type="ECO:0000313" key="4">
    <source>
        <dbReference type="Proteomes" id="UP000069850"/>
    </source>
</evidence>
<dbReference type="CDD" id="cd04301">
    <property type="entry name" value="NAT_SF"/>
    <property type="match status" value="1"/>
</dbReference>
<organism evidence="3 4">
    <name type="scientific">Methanoculleus bourgensis</name>
    <dbReference type="NCBI Taxonomy" id="83986"/>
    <lineage>
        <taxon>Archaea</taxon>
        <taxon>Methanobacteriati</taxon>
        <taxon>Methanobacteriota</taxon>
        <taxon>Stenosarchaea group</taxon>
        <taxon>Methanomicrobia</taxon>
        <taxon>Methanomicrobiales</taxon>
        <taxon>Methanomicrobiaceae</taxon>
        <taxon>Methanoculleus</taxon>
    </lineage>
</organism>
<protein>
    <submittedName>
        <fullName evidence="3">Acetyltransferase</fullName>
    </submittedName>
</protein>
<keyword evidence="1 3" id="KW-0808">Transferase</keyword>
<dbReference type="Pfam" id="PF00583">
    <property type="entry name" value="Acetyltransf_1"/>
    <property type="match status" value="1"/>
</dbReference>